<evidence type="ECO:0000313" key="9">
    <source>
        <dbReference type="Proteomes" id="UP001175227"/>
    </source>
</evidence>
<dbReference type="InterPro" id="IPR020846">
    <property type="entry name" value="MFS_dom"/>
</dbReference>
<dbReference type="EMBL" id="JAUEPR010000016">
    <property type="protein sequence ID" value="KAK0477592.1"/>
    <property type="molecule type" value="Genomic_DNA"/>
</dbReference>
<feature type="transmembrane region" description="Helical" evidence="6">
    <location>
        <begin position="170"/>
        <end position="194"/>
    </location>
</feature>
<keyword evidence="3 6" id="KW-0812">Transmembrane</keyword>
<feature type="transmembrane region" description="Helical" evidence="6">
    <location>
        <begin position="306"/>
        <end position="329"/>
    </location>
</feature>
<dbReference type="PANTHER" id="PTHR23511">
    <property type="entry name" value="SYNAPTIC VESICLE GLYCOPROTEIN 2"/>
    <property type="match status" value="1"/>
</dbReference>
<gene>
    <name evidence="8" type="ORF">IW261DRAFT_1584736</name>
</gene>
<dbReference type="Gene3D" id="1.20.1250.20">
    <property type="entry name" value="MFS general substrate transporter like domains"/>
    <property type="match status" value="1"/>
</dbReference>
<evidence type="ECO:0000256" key="2">
    <source>
        <dbReference type="ARBA" id="ARBA00022448"/>
    </source>
</evidence>
<feature type="transmembrane region" description="Helical" evidence="6">
    <location>
        <begin position="400"/>
        <end position="421"/>
    </location>
</feature>
<accession>A0AA39P4T8</accession>
<keyword evidence="2" id="KW-0813">Transport</keyword>
<feature type="transmembrane region" description="Helical" evidence="6">
    <location>
        <begin position="462"/>
        <end position="483"/>
    </location>
</feature>
<feature type="domain" description="Major facilitator superfamily (MFS) profile" evidence="7">
    <location>
        <begin position="14"/>
        <end position="486"/>
    </location>
</feature>
<name>A0AA39P4T8_9AGAR</name>
<dbReference type="PROSITE" id="PS50850">
    <property type="entry name" value="MFS"/>
    <property type="match status" value="1"/>
</dbReference>
<organism evidence="8 9">
    <name type="scientific">Armillaria novae-zelandiae</name>
    <dbReference type="NCBI Taxonomy" id="153914"/>
    <lineage>
        <taxon>Eukaryota</taxon>
        <taxon>Fungi</taxon>
        <taxon>Dikarya</taxon>
        <taxon>Basidiomycota</taxon>
        <taxon>Agaricomycotina</taxon>
        <taxon>Agaricomycetes</taxon>
        <taxon>Agaricomycetidae</taxon>
        <taxon>Agaricales</taxon>
        <taxon>Marasmiineae</taxon>
        <taxon>Physalacriaceae</taxon>
        <taxon>Armillaria</taxon>
    </lineage>
</organism>
<feature type="transmembrane region" description="Helical" evidence="6">
    <location>
        <begin position="94"/>
        <end position="114"/>
    </location>
</feature>
<comment type="subcellular location">
    <subcellularLocation>
        <location evidence="1">Membrane</location>
        <topology evidence="1">Multi-pass membrane protein</topology>
    </subcellularLocation>
</comment>
<dbReference type="CDD" id="cd17316">
    <property type="entry name" value="MFS_SV2_like"/>
    <property type="match status" value="1"/>
</dbReference>
<evidence type="ECO:0000259" key="7">
    <source>
        <dbReference type="PROSITE" id="PS50850"/>
    </source>
</evidence>
<sequence>MDAQSEIVDVSESPSLSVTKIALEDMYEDGTVDPVYQAKARVLNDAIQEIGMGKYQIHLFICAGFGWFADSVWPLITGLILTQVTSEFSFDGPLLTLAANVGLLVGAIIWSVGCDIWGRRWSFNLTLLIAGVFGLSAGGSPNFLVGVGVGGNMPVDSAVFLDLVPGTHQYLLTVMSVWWSLGQLLCSLLAWPLIANYSCPVDASVCERSQNMGWRYLLFTLGGITLFLWCLRFFLFTLVESPRFLVGIGNDAEAVSVLHKVAAYNSTSTGLSGTSRGPVLSRTSVYGLEHVKALFGTRKMAVSTTLLIILWGIIGLASTLYNSFLPYLLTSRGADYGDGSLSITYRNQFILSVIGIPGAFLAGWAVELPYIGRRGTLAISSGLTGAFLFASTTARSSNALLGWNCGYVFNSNIMYGVLYAVSAEIFPAKHRGTGNGMVSTATRVFGVIAPIIALYADIATAVPVYIAGALIIFAGVLAMLLPYEPRGKASI</sequence>
<comment type="caution">
    <text evidence="8">The sequence shown here is derived from an EMBL/GenBank/DDBJ whole genome shotgun (WGS) entry which is preliminary data.</text>
</comment>
<evidence type="ECO:0000256" key="5">
    <source>
        <dbReference type="ARBA" id="ARBA00023136"/>
    </source>
</evidence>
<evidence type="ECO:0000313" key="8">
    <source>
        <dbReference type="EMBL" id="KAK0477592.1"/>
    </source>
</evidence>
<dbReference type="GO" id="GO:0016020">
    <property type="term" value="C:membrane"/>
    <property type="evidence" value="ECO:0007669"/>
    <property type="project" value="UniProtKB-SubCell"/>
</dbReference>
<evidence type="ECO:0000256" key="6">
    <source>
        <dbReference type="SAM" id="Phobius"/>
    </source>
</evidence>
<evidence type="ECO:0000256" key="3">
    <source>
        <dbReference type="ARBA" id="ARBA00022692"/>
    </source>
</evidence>
<dbReference type="InterPro" id="IPR036259">
    <property type="entry name" value="MFS_trans_sf"/>
</dbReference>
<dbReference type="Pfam" id="PF00083">
    <property type="entry name" value="Sugar_tr"/>
    <property type="match status" value="1"/>
</dbReference>
<reference evidence="8" key="1">
    <citation type="submission" date="2023-06" db="EMBL/GenBank/DDBJ databases">
        <authorList>
            <consortium name="Lawrence Berkeley National Laboratory"/>
            <person name="Ahrendt S."/>
            <person name="Sahu N."/>
            <person name="Indic B."/>
            <person name="Wong-Bajracharya J."/>
            <person name="Merenyi Z."/>
            <person name="Ke H.-M."/>
            <person name="Monk M."/>
            <person name="Kocsube S."/>
            <person name="Drula E."/>
            <person name="Lipzen A."/>
            <person name="Balint B."/>
            <person name="Henrissat B."/>
            <person name="Andreopoulos B."/>
            <person name="Martin F.M."/>
            <person name="Harder C.B."/>
            <person name="Rigling D."/>
            <person name="Ford K.L."/>
            <person name="Foster G.D."/>
            <person name="Pangilinan J."/>
            <person name="Papanicolaou A."/>
            <person name="Barry K."/>
            <person name="LaButti K."/>
            <person name="Viragh M."/>
            <person name="Koriabine M."/>
            <person name="Yan M."/>
            <person name="Riley R."/>
            <person name="Champramary S."/>
            <person name="Plett K.L."/>
            <person name="Tsai I.J."/>
            <person name="Slot J."/>
            <person name="Sipos G."/>
            <person name="Plett J."/>
            <person name="Nagy L.G."/>
            <person name="Grigoriev I.V."/>
        </authorList>
    </citation>
    <scope>NUCLEOTIDE SEQUENCE</scope>
    <source>
        <strain evidence="8">ICMP 16352</strain>
    </source>
</reference>
<dbReference type="PANTHER" id="PTHR23511:SF12">
    <property type="entry name" value="TRANSPORTER, PUTATIVE (AFU_ORTHOLOGUE AFUA_7G01740)-RELATED"/>
    <property type="match status" value="1"/>
</dbReference>
<evidence type="ECO:0000256" key="4">
    <source>
        <dbReference type="ARBA" id="ARBA00022989"/>
    </source>
</evidence>
<keyword evidence="4 6" id="KW-1133">Transmembrane helix</keyword>
<dbReference type="SUPFAM" id="SSF103473">
    <property type="entry name" value="MFS general substrate transporter"/>
    <property type="match status" value="1"/>
</dbReference>
<feature type="transmembrane region" description="Helical" evidence="6">
    <location>
        <begin position="214"/>
        <end position="235"/>
    </location>
</feature>
<feature type="transmembrane region" description="Helical" evidence="6">
    <location>
        <begin position="433"/>
        <end position="456"/>
    </location>
</feature>
<dbReference type="InterPro" id="IPR005828">
    <property type="entry name" value="MFS_sugar_transport-like"/>
</dbReference>
<evidence type="ECO:0000256" key="1">
    <source>
        <dbReference type="ARBA" id="ARBA00004141"/>
    </source>
</evidence>
<keyword evidence="9" id="KW-1185">Reference proteome</keyword>
<feature type="transmembrane region" description="Helical" evidence="6">
    <location>
        <begin position="57"/>
        <end position="82"/>
    </location>
</feature>
<feature type="transmembrane region" description="Helical" evidence="6">
    <location>
        <begin position="349"/>
        <end position="368"/>
    </location>
</feature>
<proteinExistence type="predicted"/>
<dbReference type="GO" id="GO:0022857">
    <property type="term" value="F:transmembrane transporter activity"/>
    <property type="evidence" value="ECO:0007669"/>
    <property type="project" value="InterPro"/>
</dbReference>
<dbReference type="Proteomes" id="UP001175227">
    <property type="component" value="Unassembled WGS sequence"/>
</dbReference>
<keyword evidence="5 6" id="KW-0472">Membrane</keyword>
<dbReference type="AlphaFoldDB" id="A0AA39P4T8"/>
<protein>
    <submittedName>
        <fullName evidence="8">MFS general substrate transporter</fullName>
    </submittedName>
</protein>